<proteinExistence type="predicted"/>
<dbReference type="RefSeq" id="WP_151422267.1">
    <property type="nucleotide sequence ID" value="NZ_WBJX01000001.1"/>
</dbReference>
<dbReference type="Proteomes" id="UP000490386">
    <property type="component" value="Unassembled WGS sequence"/>
</dbReference>
<organism evidence="1 2">
    <name type="scientific">Pseudoclavibacter terrae</name>
    <dbReference type="NCBI Taxonomy" id="1530195"/>
    <lineage>
        <taxon>Bacteria</taxon>
        <taxon>Bacillati</taxon>
        <taxon>Actinomycetota</taxon>
        <taxon>Actinomycetes</taxon>
        <taxon>Micrococcales</taxon>
        <taxon>Microbacteriaceae</taxon>
        <taxon>Pseudoclavibacter</taxon>
    </lineage>
</organism>
<comment type="caution">
    <text evidence="1">The sequence shown here is derived from an EMBL/GenBank/DDBJ whole genome shotgun (WGS) entry which is preliminary data.</text>
</comment>
<name>A0A7J5B6H5_9MICO</name>
<gene>
    <name evidence="1" type="ORF">F8O03_02670</name>
</gene>
<reference evidence="1 2" key="1">
    <citation type="submission" date="2019-09" db="EMBL/GenBank/DDBJ databases">
        <title>Phylogeny of genus Pseudoclavibacter and closely related genus.</title>
        <authorList>
            <person name="Li Y."/>
        </authorList>
    </citation>
    <scope>NUCLEOTIDE SEQUENCE [LARGE SCALE GENOMIC DNA]</scope>
    <source>
        <strain evidence="1 2">THG-MD12</strain>
    </source>
</reference>
<keyword evidence="2" id="KW-1185">Reference proteome</keyword>
<dbReference type="Pfam" id="PF00805">
    <property type="entry name" value="Pentapeptide"/>
    <property type="match status" value="1"/>
</dbReference>
<sequence length="230" mass="25006">MAAARGRRGSRTGGTEARIEAPFLPELDEARAVDFATARVHELQHFVDVQGEEIDAAGVTFSECRIEGLTARRLLLHSGRVSECVLERVEVPVVQGQRQSFRSVSWSASRLGSADLHESDLQNVEFRDNRLGYVNLRGSTLTDVQFADCAFDEIDLGGATAKRVAFTESRTGILDVTGARLEHVDLRGLEFSTITGLEGLRGVTVTPSQLEALAPHLAAHLGIEVRDAGR</sequence>
<protein>
    <submittedName>
        <fullName evidence="1">Pentapeptide repeat-containing protein</fullName>
    </submittedName>
</protein>
<dbReference type="SUPFAM" id="SSF141571">
    <property type="entry name" value="Pentapeptide repeat-like"/>
    <property type="match status" value="1"/>
</dbReference>
<dbReference type="EMBL" id="WBJX01000001">
    <property type="protein sequence ID" value="KAB1639261.1"/>
    <property type="molecule type" value="Genomic_DNA"/>
</dbReference>
<evidence type="ECO:0000313" key="2">
    <source>
        <dbReference type="Proteomes" id="UP000490386"/>
    </source>
</evidence>
<evidence type="ECO:0000313" key="1">
    <source>
        <dbReference type="EMBL" id="KAB1639261.1"/>
    </source>
</evidence>
<dbReference type="AlphaFoldDB" id="A0A7J5B6H5"/>
<dbReference type="OrthoDB" id="2579959at2"/>
<dbReference type="InterPro" id="IPR001646">
    <property type="entry name" value="5peptide_repeat"/>
</dbReference>
<accession>A0A7J5B6H5</accession>
<dbReference type="Gene3D" id="2.160.20.80">
    <property type="entry name" value="E3 ubiquitin-protein ligase SopA"/>
    <property type="match status" value="1"/>
</dbReference>